<feature type="compositionally biased region" description="Polar residues" evidence="1">
    <location>
        <begin position="51"/>
        <end position="60"/>
    </location>
</feature>
<evidence type="ECO:0000313" key="3">
    <source>
        <dbReference type="EMBL" id="AQS68579.1"/>
    </source>
</evidence>
<name>A0A1S6J9Z9_9ACTN</name>
<keyword evidence="2" id="KW-0732">Signal</keyword>
<sequence length="60" mass="5845">MPGLTRTAERYARALAAAVAAVACLLLAANAGPADTARPPAPAPAGDTTAVTDSLVTVGR</sequence>
<evidence type="ECO:0000256" key="1">
    <source>
        <dbReference type="SAM" id="MobiDB-lite"/>
    </source>
</evidence>
<proteinExistence type="predicted"/>
<feature type="chain" id="PRO_5038944979" evidence="2">
    <location>
        <begin position="32"/>
        <end position="60"/>
    </location>
</feature>
<evidence type="ECO:0000256" key="2">
    <source>
        <dbReference type="SAM" id="SignalP"/>
    </source>
</evidence>
<dbReference type="Proteomes" id="UP000189443">
    <property type="component" value="Chromosome"/>
</dbReference>
<gene>
    <name evidence="3" type="ORF">B1H29_18045</name>
</gene>
<dbReference type="PROSITE" id="PS51257">
    <property type="entry name" value="PROKAR_LIPOPROTEIN"/>
    <property type="match status" value="1"/>
</dbReference>
<reference evidence="3 4" key="1">
    <citation type="submission" date="2017-02" db="EMBL/GenBank/DDBJ databases">
        <title>Streptomyces pactum ACT12 Genome sequencing and assembly.</title>
        <authorList>
            <person name="Xue Q."/>
            <person name="Yan X."/>
            <person name="Jia L."/>
            <person name="Yan H."/>
        </authorList>
    </citation>
    <scope>NUCLEOTIDE SEQUENCE [LARGE SCALE GENOMIC DNA]</scope>
    <source>
        <strain evidence="3 4">ACT12</strain>
    </source>
</reference>
<dbReference type="AlphaFoldDB" id="A0A1S6J9Z9"/>
<dbReference type="KEGG" id="spac:B1H29_18045"/>
<accession>A0A1S6J9Z9</accession>
<feature type="region of interest" description="Disordered" evidence="1">
    <location>
        <begin position="34"/>
        <end position="60"/>
    </location>
</feature>
<keyword evidence="4" id="KW-1185">Reference proteome</keyword>
<feature type="compositionally biased region" description="Low complexity" evidence="1">
    <location>
        <begin position="34"/>
        <end position="50"/>
    </location>
</feature>
<feature type="signal peptide" evidence="2">
    <location>
        <begin position="1"/>
        <end position="31"/>
    </location>
</feature>
<evidence type="ECO:0000313" key="4">
    <source>
        <dbReference type="Proteomes" id="UP000189443"/>
    </source>
</evidence>
<dbReference type="RefSeq" id="WP_055418849.1">
    <property type="nucleotide sequence ID" value="NZ_CP019724.1"/>
</dbReference>
<dbReference type="EMBL" id="CP019724">
    <property type="protein sequence ID" value="AQS68579.1"/>
    <property type="molecule type" value="Genomic_DNA"/>
</dbReference>
<organism evidence="3 4">
    <name type="scientific">Streptomyces pactum</name>
    <dbReference type="NCBI Taxonomy" id="68249"/>
    <lineage>
        <taxon>Bacteria</taxon>
        <taxon>Bacillati</taxon>
        <taxon>Actinomycetota</taxon>
        <taxon>Actinomycetes</taxon>
        <taxon>Kitasatosporales</taxon>
        <taxon>Streptomycetaceae</taxon>
        <taxon>Streptomyces</taxon>
    </lineage>
</organism>
<protein>
    <submittedName>
        <fullName evidence="3">Uncharacterized protein</fullName>
    </submittedName>
</protein>